<feature type="region of interest" description="Disordered" evidence="1">
    <location>
        <begin position="1"/>
        <end position="30"/>
    </location>
</feature>
<reference evidence="2" key="1">
    <citation type="submission" date="2023-10" db="EMBL/GenBank/DDBJ databases">
        <authorList>
            <person name="Chen Y."/>
            <person name="Shah S."/>
            <person name="Dougan E. K."/>
            <person name="Thang M."/>
            <person name="Chan C."/>
        </authorList>
    </citation>
    <scope>NUCLEOTIDE SEQUENCE [LARGE SCALE GENOMIC DNA]</scope>
</reference>
<protein>
    <submittedName>
        <fullName evidence="2">Uncharacterized protein</fullName>
    </submittedName>
</protein>
<accession>A0ABN9V6N2</accession>
<feature type="non-terminal residue" evidence="2">
    <location>
        <position position="156"/>
    </location>
</feature>
<evidence type="ECO:0000256" key="1">
    <source>
        <dbReference type="SAM" id="MobiDB-lite"/>
    </source>
</evidence>
<comment type="caution">
    <text evidence="2">The sequence shown here is derived from an EMBL/GenBank/DDBJ whole genome shotgun (WGS) entry which is preliminary data.</text>
</comment>
<feature type="non-terminal residue" evidence="2">
    <location>
        <position position="1"/>
    </location>
</feature>
<dbReference type="EMBL" id="CAUYUJ010016667">
    <property type="protein sequence ID" value="CAK0867660.1"/>
    <property type="molecule type" value="Genomic_DNA"/>
</dbReference>
<dbReference type="Proteomes" id="UP001189429">
    <property type="component" value="Unassembled WGS sequence"/>
</dbReference>
<proteinExistence type="predicted"/>
<name>A0ABN9V6N2_9DINO</name>
<evidence type="ECO:0000313" key="3">
    <source>
        <dbReference type="Proteomes" id="UP001189429"/>
    </source>
</evidence>
<keyword evidence="3" id="KW-1185">Reference proteome</keyword>
<gene>
    <name evidence="2" type="ORF">PCOR1329_LOCUS54537</name>
</gene>
<organism evidence="2 3">
    <name type="scientific">Prorocentrum cordatum</name>
    <dbReference type="NCBI Taxonomy" id="2364126"/>
    <lineage>
        <taxon>Eukaryota</taxon>
        <taxon>Sar</taxon>
        <taxon>Alveolata</taxon>
        <taxon>Dinophyceae</taxon>
        <taxon>Prorocentrales</taxon>
        <taxon>Prorocentraceae</taxon>
        <taxon>Prorocentrum</taxon>
    </lineage>
</organism>
<feature type="compositionally biased region" description="Pro residues" evidence="1">
    <location>
        <begin position="1"/>
        <end position="11"/>
    </location>
</feature>
<sequence>ATVPMPTPLAPTAPTTPASSSFPSATSSAPSAPEILIRPSSIQPNILIRQLNIHWKILIRKSSIQRRILTRRSRIWLKTSTPPRSPIARRTTLSVLSLLGGQRQPFTLDRILATRTTTRLTTCPTLFMTQSYSCIKHGWKNVDICPGRRPSPLLYQ</sequence>
<evidence type="ECO:0000313" key="2">
    <source>
        <dbReference type="EMBL" id="CAK0867660.1"/>
    </source>
</evidence>
<feature type="compositionally biased region" description="Low complexity" evidence="1">
    <location>
        <begin position="12"/>
        <end position="30"/>
    </location>
</feature>